<accession>A0A1E5URM5</accession>
<keyword evidence="3" id="KW-1185">Reference proteome</keyword>
<feature type="transmembrane region" description="Helical" evidence="1">
    <location>
        <begin position="147"/>
        <end position="172"/>
    </location>
</feature>
<gene>
    <name evidence="2" type="ORF">BAE44_0023432</name>
</gene>
<reference evidence="2 3" key="1">
    <citation type="submission" date="2016-09" db="EMBL/GenBank/DDBJ databases">
        <title>The draft genome of Dichanthelium oligosanthes: A C3 panicoid grass species.</title>
        <authorList>
            <person name="Studer A.J."/>
            <person name="Schnable J.C."/>
            <person name="Brutnell T.P."/>
        </authorList>
    </citation>
    <scope>NUCLEOTIDE SEQUENCE [LARGE SCALE GENOMIC DNA]</scope>
    <source>
        <strain evidence="3">cv. Kellogg 1175</strain>
        <tissue evidence="2">Leaf</tissue>
    </source>
</reference>
<sequence length="314" mass="34464">MAATIKQSSTTSPFNFLKEGLLLPSQNRRLFAAIFTISVTFYSLFLAASELGVQRLALQVRRDIDALDHTDRRSPGYGHLLRELHEDSRDFLLASAAYLLLAVLVGSVTNLVAIFAAVRTYSGEVHTFGSLLGKARAQLMGPVLTLAFVYTLEITGVALLLALAALFVFLAFKRYLGLLLADSLLLLVAYIFFVYLSFVCSLGIVVAVAEPGTHGAGAVGRAWQLMKGKQRRAMLLITVTGVLAAVFSPFYWLTKIFAHSKMASGALFLGFLYSVQMAAVELFNICTLTALYHECKERYQAQVTEYVKLPVQDV</sequence>
<proteinExistence type="predicted"/>
<dbReference type="STRING" id="888268.A0A1E5URM5"/>
<keyword evidence="1" id="KW-0472">Membrane</keyword>
<dbReference type="EMBL" id="LWDX02066384">
    <property type="protein sequence ID" value="OEL15549.1"/>
    <property type="molecule type" value="Genomic_DNA"/>
</dbReference>
<dbReference type="PANTHER" id="PTHR34483:SF5">
    <property type="entry name" value="TRANSMEMBRANE PROTEIN"/>
    <property type="match status" value="1"/>
</dbReference>
<feature type="transmembrane region" description="Helical" evidence="1">
    <location>
        <begin position="233"/>
        <end position="254"/>
    </location>
</feature>
<dbReference type="Proteomes" id="UP000095767">
    <property type="component" value="Unassembled WGS sequence"/>
</dbReference>
<evidence type="ECO:0000256" key="1">
    <source>
        <dbReference type="SAM" id="Phobius"/>
    </source>
</evidence>
<protein>
    <submittedName>
        <fullName evidence="2">Uncharacterized protein</fullName>
    </submittedName>
</protein>
<keyword evidence="1" id="KW-0812">Transmembrane</keyword>
<keyword evidence="1" id="KW-1133">Transmembrane helix</keyword>
<name>A0A1E5URM5_9POAL</name>
<evidence type="ECO:0000313" key="3">
    <source>
        <dbReference type="Proteomes" id="UP000095767"/>
    </source>
</evidence>
<feature type="transmembrane region" description="Helical" evidence="1">
    <location>
        <begin position="184"/>
        <end position="209"/>
    </location>
</feature>
<dbReference type="AlphaFoldDB" id="A0A1E5URM5"/>
<feature type="transmembrane region" description="Helical" evidence="1">
    <location>
        <begin position="266"/>
        <end position="292"/>
    </location>
</feature>
<evidence type="ECO:0000313" key="2">
    <source>
        <dbReference type="EMBL" id="OEL15549.1"/>
    </source>
</evidence>
<dbReference type="OrthoDB" id="737323at2759"/>
<organism evidence="2 3">
    <name type="scientific">Dichanthelium oligosanthes</name>
    <dbReference type="NCBI Taxonomy" id="888268"/>
    <lineage>
        <taxon>Eukaryota</taxon>
        <taxon>Viridiplantae</taxon>
        <taxon>Streptophyta</taxon>
        <taxon>Embryophyta</taxon>
        <taxon>Tracheophyta</taxon>
        <taxon>Spermatophyta</taxon>
        <taxon>Magnoliopsida</taxon>
        <taxon>Liliopsida</taxon>
        <taxon>Poales</taxon>
        <taxon>Poaceae</taxon>
        <taxon>PACMAD clade</taxon>
        <taxon>Panicoideae</taxon>
        <taxon>Panicodae</taxon>
        <taxon>Paniceae</taxon>
        <taxon>Dichantheliinae</taxon>
        <taxon>Dichanthelium</taxon>
    </lineage>
</organism>
<feature type="transmembrane region" description="Helical" evidence="1">
    <location>
        <begin position="30"/>
        <end position="53"/>
    </location>
</feature>
<feature type="transmembrane region" description="Helical" evidence="1">
    <location>
        <begin position="91"/>
        <end position="118"/>
    </location>
</feature>
<comment type="caution">
    <text evidence="2">The sequence shown here is derived from an EMBL/GenBank/DDBJ whole genome shotgun (WGS) entry which is preliminary data.</text>
</comment>
<dbReference type="PANTHER" id="PTHR34483">
    <property type="entry name" value="OS09G0129800 PROTEIN"/>
    <property type="match status" value="1"/>
</dbReference>